<evidence type="ECO:0000256" key="1">
    <source>
        <dbReference type="SAM" id="Phobius"/>
    </source>
</evidence>
<feature type="transmembrane region" description="Helical" evidence="1">
    <location>
        <begin position="251"/>
        <end position="271"/>
    </location>
</feature>
<organism evidence="2 3">
    <name type="scientific">Kaistia hirudinis</name>
    <dbReference type="NCBI Taxonomy" id="1293440"/>
    <lineage>
        <taxon>Bacteria</taxon>
        <taxon>Pseudomonadati</taxon>
        <taxon>Pseudomonadota</taxon>
        <taxon>Alphaproteobacteria</taxon>
        <taxon>Hyphomicrobiales</taxon>
        <taxon>Kaistiaceae</taxon>
        <taxon>Kaistia</taxon>
    </lineage>
</organism>
<name>A0A840ASS8_9HYPH</name>
<dbReference type="Pfam" id="PF10098">
    <property type="entry name" value="DUF2336"/>
    <property type="match status" value="1"/>
</dbReference>
<protein>
    <submittedName>
        <fullName evidence="2">Uncharacterized protein (DUF2336 family)</fullName>
    </submittedName>
</protein>
<keyword evidence="3" id="KW-1185">Reference proteome</keyword>
<accession>A0A840ASS8</accession>
<reference evidence="2 3" key="1">
    <citation type="submission" date="2020-08" db="EMBL/GenBank/DDBJ databases">
        <title>Genomic Encyclopedia of Type Strains, Phase IV (KMG-IV): sequencing the most valuable type-strain genomes for metagenomic binning, comparative biology and taxonomic classification.</title>
        <authorList>
            <person name="Goeker M."/>
        </authorList>
    </citation>
    <scope>NUCLEOTIDE SEQUENCE [LARGE SCALE GENOMIC DNA]</scope>
    <source>
        <strain evidence="2 3">DSM 25966</strain>
    </source>
</reference>
<proteinExistence type="predicted"/>
<keyword evidence="1" id="KW-0472">Membrane</keyword>
<dbReference type="InterPro" id="IPR019285">
    <property type="entry name" value="DUF2336"/>
</dbReference>
<dbReference type="RefSeq" id="WP_183400377.1">
    <property type="nucleotide sequence ID" value="NZ_JACIDS010000005.1"/>
</dbReference>
<sequence>MIVRQFLEWMETAPAERRADAAHAMARAFLHSKVDDTARRGMEAALTVLLDDPSLAVRYALADVFAAEPRAPRHIVLTLAADQFEIAGLILSCSPLFIDAELVDIAAAVDGPRQAAIASRLPVSTSLAAALAEVGDAEACRALLDNPDATIAAISLVRLAERHGEDASIRDRLLTRRDLPVDCRQRLIRGLGDRLGALIAERQWIAPDRVQRVTREACERATISIAAETAAEDLAALAEHLRITGQLTTALLLRAVCAGNIPFLGAALAVLARMPERRVAAVLRADRAAALKAVLGRAGIPASAFGAFIAAVEVVQDAAMAPTPPGRLDLARRTVEAVLARYVEMTAGESNELAAMLRRFAADEARIEARSLALSYRSAA</sequence>
<gene>
    <name evidence="2" type="ORF">GGR25_003766</name>
</gene>
<dbReference type="Proteomes" id="UP000553963">
    <property type="component" value="Unassembled WGS sequence"/>
</dbReference>
<evidence type="ECO:0000313" key="3">
    <source>
        <dbReference type="Proteomes" id="UP000553963"/>
    </source>
</evidence>
<dbReference type="InterPro" id="IPR014598">
    <property type="entry name" value="UCP035865"/>
</dbReference>
<keyword evidence="1" id="KW-1133">Transmembrane helix</keyword>
<dbReference type="EMBL" id="JACIDS010000005">
    <property type="protein sequence ID" value="MBB3932702.1"/>
    <property type="molecule type" value="Genomic_DNA"/>
</dbReference>
<keyword evidence="1" id="KW-0812">Transmembrane</keyword>
<evidence type="ECO:0000313" key="2">
    <source>
        <dbReference type="EMBL" id="MBB3932702.1"/>
    </source>
</evidence>
<dbReference type="AlphaFoldDB" id="A0A840ASS8"/>
<dbReference type="PIRSF" id="PIRSF035865">
    <property type="entry name" value="UCP035865"/>
    <property type="match status" value="1"/>
</dbReference>
<comment type="caution">
    <text evidence="2">The sequence shown here is derived from an EMBL/GenBank/DDBJ whole genome shotgun (WGS) entry which is preliminary data.</text>
</comment>